<proteinExistence type="predicted"/>
<accession>A0A085W7T1</accession>
<sequence>MKLSVQDCSPFDPPPTADEVTWLQRLASKAQPQAHVMPLGGARDEDEPIVYCERDGTWWAGRYVGELLFEGHSLTILPRFGMETLRTWLAHVFNLVLVETPGQVQADASFIVQLLAALWVRGFVDASRHGLPALRTERASVGLVVRGRLDVAGTVRLRAANSPQVASLRRERSLDNATARAIVSAYAALRRWMAPVPESFWLPSRAAELLPHLIAVTGSNPQVPSSAELARVRYTPLTAAFKPVAELSRRIALRRGLSSSSADGTCQGVLLDVAELWELYVLAALRRAAESFEVRHGTLDFSAWDALLRSELTAEPLGMLKPDALVLKKASVLGILDAKYKRLHPSQASRRGPQREDLYQMAAYLSRYGQPGSLSWGALAYPYNPDEPGTPPAESGNPWALDGARKVYFLSLPHTLEQAASKLRRVLLQAPEPMPLLP</sequence>
<dbReference type="InterPro" id="IPR019292">
    <property type="entry name" value="McrC"/>
</dbReference>
<dbReference type="STRING" id="394096.DB31_2512"/>
<reference evidence="1 2" key="1">
    <citation type="submission" date="2014-04" db="EMBL/GenBank/DDBJ databases">
        <title>Genome assembly of Hyalangium minutum DSM 14724.</title>
        <authorList>
            <person name="Sharma G."/>
            <person name="Subramanian S."/>
        </authorList>
    </citation>
    <scope>NUCLEOTIDE SEQUENCE [LARGE SCALE GENOMIC DNA]</scope>
    <source>
        <strain evidence="1 2">DSM 14724</strain>
    </source>
</reference>
<dbReference type="EMBL" id="JMCB01000016">
    <property type="protein sequence ID" value="KFE63744.1"/>
    <property type="molecule type" value="Genomic_DNA"/>
</dbReference>
<evidence type="ECO:0000313" key="1">
    <source>
        <dbReference type="EMBL" id="KFE63744.1"/>
    </source>
</evidence>
<dbReference type="PANTHER" id="PTHR38733">
    <property type="entry name" value="PROTEIN MCRC"/>
    <property type="match status" value="1"/>
</dbReference>
<organism evidence="1 2">
    <name type="scientific">Hyalangium minutum</name>
    <dbReference type="NCBI Taxonomy" id="394096"/>
    <lineage>
        <taxon>Bacteria</taxon>
        <taxon>Pseudomonadati</taxon>
        <taxon>Myxococcota</taxon>
        <taxon>Myxococcia</taxon>
        <taxon>Myxococcales</taxon>
        <taxon>Cystobacterineae</taxon>
        <taxon>Archangiaceae</taxon>
        <taxon>Hyalangium</taxon>
    </lineage>
</organism>
<dbReference type="RefSeq" id="WP_052420463.1">
    <property type="nucleotide sequence ID" value="NZ_JMCB01000016.1"/>
</dbReference>
<keyword evidence="2" id="KW-1185">Reference proteome</keyword>
<comment type="caution">
    <text evidence="1">The sequence shown here is derived from an EMBL/GenBank/DDBJ whole genome shotgun (WGS) entry which is preliminary data.</text>
</comment>
<evidence type="ECO:0008006" key="3">
    <source>
        <dbReference type="Google" id="ProtNLM"/>
    </source>
</evidence>
<dbReference type="PANTHER" id="PTHR38733:SF1">
    <property type="entry name" value="TYPE IV METHYL-DIRECTED RESTRICTION ENZYME ECOKMCRBC"/>
    <property type="match status" value="1"/>
</dbReference>
<dbReference type="AlphaFoldDB" id="A0A085W7T1"/>
<name>A0A085W7T1_9BACT</name>
<dbReference type="Proteomes" id="UP000028725">
    <property type="component" value="Unassembled WGS sequence"/>
</dbReference>
<dbReference type="OrthoDB" id="307209at2"/>
<gene>
    <name evidence="1" type="ORF">DB31_2512</name>
</gene>
<dbReference type="PATRIC" id="fig|394096.3.peg.6845"/>
<dbReference type="Pfam" id="PF10117">
    <property type="entry name" value="McrBC"/>
    <property type="match status" value="1"/>
</dbReference>
<protein>
    <recommendedName>
        <fullName evidence="3">McrBC 5-methylcytosine restriction system component</fullName>
    </recommendedName>
</protein>
<evidence type="ECO:0000313" key="2">
    <source>
        <dbReference type="Proteomes" id="UP000028725"/>
    </source>
</evidence>